<evidence type="ECO:0000313" key="2">
    <source>
        <dbReference type="Proteomes" id="UP000177187"/>
    </source>
</evidence>
<sequence length="78" mass="8387">MRAFLPMLASALLLGGCAEPDDAEVASVAARINAGTPPERAVLDAGLDTAALVRATRRILDDPARLRDFLELLRRETE</sequence>
<comment type="caution">
    <text evidence="1">The sequence shown here is derived from an EMBL/GenBank/DDBJ whole genome shotgun (WGS) entry which is preliminary data.</text>
</comment>
<evidence type="ECO:0008006" key="3">
    <source>
        <dbReference type="Google" id="ProtNLM"/>
    </source>
</evidence>
<dbReference type="PROSITE" id="PS51257">
    <property type="entry name" value="PROKAR_LIPOPROTEIN"/>
    <property type="match status" value="1"/>
</dbReference>
<protein>
    <recommendedName>
        <fullName evidence="3">DUF4296 domain-containing protein</fullName>
    </recommendedName>
</protein>
<name>A0A1F5F752_9BACT</name>
<accession>A0A1F5F752</accession>
<dbReference type="AlphaFoldDB" id="A0A1F5F752"/>
<dbReference type="Proteomes" id="UP000177187">
    <property type="component" value="Unassembled WGS sequence"/>
</dbReference>
<evidence type="ECO:0000313" key="1">
    <source>
        <dbReference type="EMBL" id="OGD75459.1"/>
    </source>
</evidence>
<dbReference type="STRING" id="1817816.A2Y64_03815"/>
<gene>
    <name evidence="1" type="ORF">A2Y64_03815</name>
</gene>
<dbReference type="EMBL" id="MFAF01000071">
    <property type="protein sequence ID" value="OGD75459.1"/>
    <property type="molecule type" value="Genomic_DNA"/>
</dbReference>
<organism evidence="1 2">
    <name type="scientific">Candidatus Coatesbacteria bacterium RBG_13_66_14</name>
    <dbReference type="NCBI Taxonomy" id="1817816"/>
    <lineage>
        <taxon>Bacteria</taxon>
        <taxon>Candidatus Coatesiibacteriota</taxon>
    </lineage>
</organism>
<reference evidence="1 2" key="1">
    <citation type="journal article" date="2016" name="Nat. Commun.">
        <title>Thousands of microbial genomes shed light on interconnected biogeochemical processes in an aquifer system.</title>
        <authorList>
            <person name="Anantharaman K."/>
            <person name="Brown C.T."/>
            <person name="Hug L.A."/>
            <person name="Sharon I."/>
            <person name="Castelle C.J."/>
            <person name="Probst A.J."/>
            <person name="Thomas B.C."/>
            <person name="Singh A."/>
            <person name="Wilkins M.J."/>
            <person name="Karaoz U."/>
            <person name="Brodie E.L."/>
            <person name="Williams K.H."/>
            <person name="Hubbard S.S."/>
            <person name="Banfield J.F."/>
        </authorList>
    </citation>
    <scope>NUCLEOTIDE SEQUENCE [LARGE SCALE GENOMIC DNA]</scope>
</reference>
<proteinExistence type="predicted"/>